<accession>A0A830CN90</accession>
<dbReference type="AlphaFoldDB" id="A0A830CN90"/>
<name>A0A830CN90_9LAMI</name>
<evidence type="ECO:0000313" key="4">
    <source>
        <dbReference type="Proteomes" id="UP000653305"/>
    </source>
</evidence>
<reference evidence="3" key="1">
    <citation type="submission" date="2020-07" db="EMBL/GenBank/DDBJ databases">
        <title>Ethylene signaling mediates host invasion by parasitic plants.</title>
        <authorList>
            <person name="Yoshida S."/>
        </authorList>
    </citation>
    <scope>NUCLEOTIDE SEQUENCE</scope>
    <source>
        <strain evidence="3">Okayama</strain>
    </source>
</reference>
<gene>
    <name evidence="3" type="ORF">PHJA_001796600</name>
</gene>
<dbReference type="EMBL" id="BMAC01000443">
    <property type="protein sequence ID" value="GFP96525.1"/>
    <property type="molecule type" value="Genomic_DNA"/>
</dbReference>
<feature type="compositionally biased region" description="Low complexity" evidence="1">
    <location>
        <begin position="39"/>
        <end position="52"/>
    </location>
</feature>
<keyword evidence="4" id="KW-1185">Reference proteome</keyword>
<proteinExistence type="predicted"/>
<sequence length="92" mass="9990">MAIKINLAAALLVALVAVAHRHKLHHHRHHHHFRRRGQSRSAAAVASASSRAVDSDPARGTSPRGAAPTRRRKKLLRIQVSNNSNCKNAASS</sequence>
<evidence type="ECO:0000256" key="1">
    <source>
        <dbReference type="SAM" id="MobiDB-lite"/>
    </source>
</evidence>
<keyword evidence="2" id="KW-0732">Signal</keyword>
<feature type="compositionally biased region" description="Basic residues" evidence="1">
    <location>
        <begin position="22"/>
        <end position="38"/>
    </location>
</feature>
<evidence type="ECO:0000313" key="3">
    <source>
        <dbReference type="EMBL" id="GFP96525.1"/>
    </source>
</evidence>
<organism evidence="3 4">
    <name type="scientific">Phtheirospermum japonicum</name>
    <dbReference type="NCBI Taxonomy" id="374723"/>
    <lineage>
        <taxon>Eukaryota</taxon>
        <taxon>Viridiplantae</taxon>
        <taxon>Streptophyta</taxon>
        <taxon>Embryophyta</taxon>
        <taxon>Tracheophyta</taxon>
        <taxon>Spermatophyta</taxon>
        <taxon>Magnoliopsida</taxon>
        <taxon>eudicotyledons</taxon>
        <taxon>Gunneridae</taxon>
        <taxon>Pentapetalae</taxon>
        <taxon>asterids</taxon>
        <taxon>lamiids</taxon>
        <taxon>Lamiales</taxon>
        <taxon>Orobanchaceae</taxon>
        <taxon>Orobanchaceae incertae sedis</taxon>
        <taxon>Phtheirospermum</taxon>
    </lineage>
</organism>
<feature type="compositionally biased region" description="Low complexity" evidence="1">
    <location>
        <begin position="81"/>
        <end position="92"/>
    </location>
</feature>
<feature type="chain" id="PRO_5032965937" evidence="2">
    <location>
        <begin position="22"/>
        <end position="92"/>
    </location>
</feature>
<feature type="signal peptide" evidence="2">
    <location>
        <begin position="1"/>
        <end position="21"/>
    </location>
</feature>
<evidence type="ECO:0000256" key="2">
    <source>
        <dbReference type="SAM" id="SignalP"/>
    </source>
</evidence>
<protein>
    <submittedName>
        <fullName evidence="3">Uncharacterized protein</fullName>
    </submittedName>
</protein>
<comment type="caution">
    <text evidence="3">The sequence shown here is derived from an EMBL/GenBank/DDBJ whole genome shotgun (WGS) entry which is preliminary data.</text>
</comment>
<feature type="region of interest" description="Disordered" evidence="1">
    <location>
        <begin position="22"/>
        <end position="92"/>
    </location>
</feature>
<dbReference type="Proteomes" id="UP000653305">
    <property type="component" value="Unassembled WGS sequence"/>
</dbReference>